<dbReference type="SUPFAM" id="SSF51011">
    <property type="entry name" value="Glycosyl hydrolase domain"/>
    <property type="match status" value="1"/>
</dbReference>
<gene>
    <name evidence="2" type="ORF">PRK78_005712</name>
</gene>
<sequence length="246" mass="27280">MVFHLDANGLGMGLNKYDYQPWKLTEMKDVLHKWQTYIEDFRDIDALGYYAEAKEQSASGVDPGKHEQVWGGTMRDSLCSGTTRRRQGARPVPRDQREAADGRSTERANVLAAGAGEEHRDVLIHGEFCMLDYDNNAVMCYTKTRPELARQAVVVLNFTQETQVFPAEVLEAMEEMVLVMRNYDDGDVTLLPFEGGVSLNGIAVTGGEETCNSVRAGTIPPGTGIVRCSRMLIGWKTGMKQSAHVT</sequence>
<evidence type="ECO:0000313" key="3">
    <source>
        <dbReference type="Proteomes" id="UP001219355"/>
    </source>
</evidence>
<evidence type="ECO:0000313" key="2">
    <source>
        <dbReference type="EMBL" id="WEW60227.1"/>
    </source>
</evidence>
<feature type="region of interest" description="Disordered" evidence="1">
    <location>
        <begin position="72"/>
        <end position="107"/>
    </location>
</feature>
<dbReference type="EMBL" id="CP120629">
    <property type="protein sequence ID" value="WEW60227.1"/>
    <property type="molecule type" value="Genomic_DNA"/>
</dbReference>
<evidence type="ECO:0000256" key="1">
    <source>
        <dbReference type="SAM" id="MobiDB-lite"/>
    </source>
</evidence>
<organism evidence="2 3">
    <name type="scientific">Emydomyces testavorans</name>
    <dbReference type="NCBI Taxonomy" id="2070801"/>
    <lineage>
        <taxon>Eukaryota</taxon>
        <taxon>Fungi</taxon>
        <taxon>Dikarya</taxon>
        <taxon>Ascomycota</taxon>
        <taxon>Pezizomycotina</taxon>
        <taxon>Eurotiomycetes</taxon>
        <taxon>Eurotiomycetidae</taxon>
        <taxon>Onygenales</taxon>
        <taxon>Nannizziopsiaceae</taxon>
        <taxon>Emydomyces</taxon>
    </lineage>
</organism>
<dbReference type="AlphaFoldDB" id="A0AAF0DKB1"/>
<name>A0AAF0DKB1_9EURO</name>
<dbReference type="Gene3D" id="2.60.40.1180">
    <property type="entry name" value="Golgi alpha-mannosidase II"/>
    <property type="match status" value="1"/>
</dbReference>
<dbReference type="Proteomes" id="UP001219355">
    <property type="component" value="Chromosome 3"/>
</dbReference>
<protein>
    <submittedName>
        <fullName evidence="2">Uncharacterized protein</fullName>
    </submittedName>
</protein>
<reference evidence="2" key="1">
    <citation type="submission" date="2023-03" db="EMBL/GenBank/DDBJ databases">
        <title>Emydomyces testavorans Genome Sequence.</title>
        <authorList>
            <person name="Hoyer L."/>
        </authorList>
    </citation>
    <scope>NUCLEOTIDE SEQUENCE</scope>
    <source>
        <strain evidence="2">16-2883</strain>
    </source>
</reference>
<keyword evidence="3" id="KW-1185">Reference proteome</keyword>
<accession>A0AAF0DKB1</accession>
<feature type="compositionally biased region" description="Basic and acidic residues" evidence="1">
    <location>
        <begin position="92"/>
        <end position="106"/>
    </location>
</feature>
<dbReference type="InterPro" id="IPR013780">
    <property type="entry name" value="Glyco_hydro_b"/>
</dbReference>
<proteinExistence type="predicted"/>